<dbReference type="PANTHER" id="PTHR45867">
    <property type="entry name" value="PURPLE ACID PHOSPHATASE"/>
    <property type="match status" value="1"/>
</dbReference>
<dbReference type="GO" id="GO:0046872">
    <property type="term" value="F:metal ion binding"/>
    <property type="evidence" value="ECO:0007669"/>
    <property type="project" value="InterPro"/>
</dbReference>
<dbReference type="InterPro" id="IPR041792">
    <property type="entry name" value="MPP_PAP"/>
</dbReference>
<dbReference type="SUPFAM" id="SSF49363">
    <property type="entry name" value="Purple acid phosphatase, N-terminal domain"/>
    <property type="match status" value="1"/>
</dbReference>
<dbReference type="AlphaFoldDB" id="A0A9W6ZAT9"/>
<feature type="domain" description="Calcineurin-like phosphoesterase" evidence="4">
    <location>
        <begin position="98"/>
        <end position="307"/>
    </location>
</feature>
<feature type="signal peptide" evidence="3">
    <location>
        <begin position="1"/>
        <end position="18"/>
    </location>
</feature>
<reference evidence="6" key="1">
    <citation type="submission" date="2022-07" db="EMBL/GenBank/DDBJ databases">
        <title>Genome analysis of Parmales, a sister group of diatoms, reveals the evolutionary specialization of diatoms from phago-mixotrophs to photoautotrophs.</title>
        <authorList>
            <person name="Ban H."/>
            <person name="Sato S."/>
            <person name="Yoshikawa S."/>
            <person name="Kazumasa Y."/>
            <person name="Nakamura Y."/>
            <person name="Ichinomiya M."/>
            <person name="Saitoh K."/>
            <person name="Sato N."/>
            <person name="Blanc-Mathieu R."/>
            <person name="Endo H."/>
            <person name="Kuwata A."/>
            <person name="Ogata H."/>
        </authorList>
    </citation>
    <scope>NUCLEOTIDE SEQUENCE</scope>
</reference>
<keyword evidence="7" id="KW-1185">Reference proteome</keyword>
<keyword evidence="2" id="KW-0325">Glycoprotein</keyword>
<proteinExistence type="inferred from homology"/>
<dbReference type="OrthoDB" id="45007at2759"/>
<dbReference type="EC" id="3.1.3.2" evidence="3"/>
<feature type="domain" description="Purple acid phosphatase C-terminal" evidence="5">
    <location>
        <begin position="327"/>
        <end position="388"/>
    </location>
</feature>
<dbReference type="EMBL" id="BRXZ01004550">
    <property type="protein sequence ID" value="GMH51057.1"/>
    <property type="molecule type" value="Genomic_DNA"/>
</dbReference>
<dbReference type="CDD" id="cd00839">
    <property type="entry name" value="MPP_PAPs"/>
    <property type="match status" value="1"/>
</dbReference>
<evidence type="ECO:0000313" key="7">
    <source>
        <dbReference type="Proteomes" id="UP001165082"/>
    </source>
</evidence>
<organism evidence="6 7">
    <name type="scientific">Triparma retinervis</name>
    <dbReference type="NCBI Taxonomy" id="2557542"/>
    <lineage>
        <taxon>Eukaryota</taxon>
        <taxon>Sar</taxon>
        <taxon>Stramenopiles</taxon>
        <taxon>Ochrophyta</taxon>
        <taxon>Bolidophyceae</taxon>
        <taxon>Parmales</taxon>
        <taxon>Triparmaceae</taxon>
        <taxon>Triparma</taxon>
    </lineage>
</organism>
<evidence type="ECO:0000256" key="3">
    <source>
        <dbReference type="RuleBase" id="RU361203"/>
    </source>
</evidence>
<dbReference type="InterPro" id="IPR029052">
    <property type="entry name" value="Metallo-depent_PP-like"/>
</dbReference>
<keyword evidence="1 3" id="KW-0732">Signal</keyword>
<accession>A0A9W6ZAT9</accession>
<sequence>MTLSSLLLALLIAPSVRSSEPSNPPSQIHLSVGLDPSKMNVQWSSAQNLGESHVLYGSSADDLSSKVLHKVGDDTSGWSDVYQYKAVPETGPIGEPLRFGIWGDMGTDNAQILDSVKKEVEKGNFDMILHVGDFAYNMNDDEGRNGDAFMNSIQPMAATLPYMVDAGNHEAAYDFSHYTERFRNMPANAEDTPTVVTGNGEAPNNWFYSHDFGNVHFVAISTEIYFDYPDLVEAQYNFVSQDLASVDRSVTPWVIVHGHRPLYCSCDSDCDSSADTVRLGPDGKFGMEELLHSHGVDMYICGHEHNYERMYDVYNGTSTLATVNPPSTVYVVTGDAGGPEEHEKFDRPKPDRAAFRTDAYGYSRMTVFNDTHLYWEQVETDTDAGVEDVVIDETWIVVEEHGPF</sequence>
<dbReference type="GO" id="GO:0003993">
    <property type="term" value="F:acid phosphatase activity"/>
    <property type="evidence" value="ECO:0007669"/>
    <property type="project" value="UniProtKB-EC"/>
</dbReference>
<dbReference type="InterPro" id="IPR025733">
    <property type="entry name" value="PAPs_C"/>
</dbReference>
<comment type="similarity">
    <text evidence="3">Belongs to the metallophosphoesterase superfamily. Purple acid phosphatase family.</text>
</comment>
<protein>
    <recommendedName>
        <fullName evidence="3">Purple acid phosphatase</fullName>
        <ecNumber evidence="3">3.1.3.2</ecNumber>
    </recommendedName>
</protein>
<keyword evidence="3" id="KW-0378">Hydrolase</keyword>
<dbReference type="SUPFAM" id="SSF56300">
    <property type="entry name" value="Metallo-dependent phosphatases"/>
    <property type="match status" value="1"/>
</dbReference>
<dbReference type="InterPro" id="IPR004843">
    <property type="entry name" value="Calcineurin-like_PHP"/>
</dbReference>
<dbReference type="InterPro" id="IPR008963">
    <property type="entry name" value="Purple_acid_Pase-like_N"/>
</dbReference>
<evidence type="ECO:0000313" key="6">
    <source>
        <dbReference type="EMBL" id="GMH51057.1"/>
    </source>
</evidence>
<feature type="chain" id="PRO_5041020797" description="Purple acid phosphatase" evidence="3">
    <location>
        <begin position="19"/>
        <end position="404"/>
    </location>
</feature>
<evidence type="ECO:0000256" key="2">
    <source>
        <dbReference type="ARBA" id="ARBA00023180"/>
    </source>
</evidence>
<gene>
    <name evidence="6" type="ORF">TrRE_jg13643</name>
</gene>
<dbReference type="Gene3D" id="2.60.40.380">
    <property type="entry name" value="Purple acid phosphatase-like, N-terminal"/>
    <property type="match status" value="1"/>
</dbReference>
<evidence type="ECO:0000259" key="5">
    <source>
        <dbReference type="Pfam" id="PF14008"/>
    </source>
</evidence>
<comment type="caution">
    <text evidence="6">The sequence shown here is derived from an EMBL/GenBank/DDBJ whole genome shotgun (WGS) entry which is preliminary data.</text>
</comment>
<evidence type="ECO:0000259" key="4">
    <source>
        <dbReference type="Pfam" id="PF00149"/>
    </source>
</evidence>
<comment type="catalytic activity">
    <reaction evidence="3">
        <text>a phosphate monoester + H2O = an alcohol + phosphate</text>
        <dbReference type="Rhea" id="RHEA:15017"/>
        <dbReference type="ChEBI" id="CHEBI:15377"/>
        <dbReference type="ChEBI" id="CHEBI:30879"/>
        <dbReference type="ChEBI" id="CHEBI:43474"/>
        <dbReference type="ChEBI" id="CHEBI:67140"/>
        <dbReference type="EC" id="3.1.3.2"/>
    </reaction>
</comment>
<evidence type="ECO:0000256" key="1">
    <source>
        <dbReference type="ARBA" id="ARBA00022729"/>
    </source>
</evidence>
<dbReference type="Proteomes" id="UP001165082">
    <property type="component" value="Unassembled WGS sequence"/>
</dbReference>
<dbReference type="Gene3D" id="3.60.21.10">
    <property type="match status" value="1"/>
</dbReference>
<dbReference type="Pfam" id="PF00149">
    <property type="entry name" value="Metallophos"/>
    <property type="match status" value="1"/>
</dbReference>
<name>A0A9W6ZAT9_9STRA</name>
<dbReference type="Pfam" id="PF14008">
    <property type="entry name" value="Metallophos_C"/>
    <property type="match status" value="1"/>
</dbReference>